<feature type="region of interest" description="Disordered" evidence="1">
    <location>
        <begin position="45"/>
        <end position="67"/>
    </location>
</feature>
<protein>
    <submittedName>
        <fullName evidence="2">Uncharacterized protein</fullName>
    </submittedName>
</protein>
<dbReference type="Proteomes" id="UP000633619">
    <property type="component" value="Unassembled WGS sequence"/>
</dbReference>
<reference evidence="2 3" key="1">
    <citation type="submission" date="2020-12" db="EMBL/GenBank/DDBJ databases">
        <title>WGS of Thermoactinomyces spp.</title>
        <authorList>
            <person name="Cheng K."/>
        </authorList>
    </citation>
    <scope>NUCLEOTIDE SEQUENCE [LARGE SCALE GENOMIC DNA]</scope>
    <source>
        <strain evidence="3">CICC 10671\DSM 43846</strain>
    </source>
</reference>
<organism evidence="2 3">
    <name type="scientific">Thermoactinomyces intermedius</name>
    <dbReference type="NCBI Taxonomy" id="2024"/>
    <lineage>
        <taxon>Bacteria</taxon>
        <taxon>Bacillati</taxon>
        <taxon>Bacillota</taxon>
        <taxon>Bacilli</taxon>
        <taxon>Bacillales</taxon>
        <taxon>Thermoactinomycetaceae</taxon>
        <taxon>Thermoactinomyces</taxon>
    </lineage>
</organism>
<dbReference type="EMBL" id="JAECVW010000009">
    <property type="protein sequence ID" value="MBH8596048.1"/>
    <property type="molecule type" value="Genomic_DNA"/>
</dbReference>
<gene>
    <name evidence="2" type="ORF">I8U20_11990</name>
</gene>
<dbReference type="RefSeq" id="WP_181732732.1">
    <property type="nucleotide sequence ID" value="NZ_JACEIR010000011.1"/>
</dbReference>
<sequence>MSPCSKDHFPKVFFFAFVLITLLAIPSVRQRVAKFFAERLLPLFKGGTRQDGGSSGHSSAGGPEDDFKIRLDLNQSI</sequence>
<comment type="caution">
    <text evidence="2">The sequence shown here is derived from an EMBL/GenBank/DDBJ whole genome shotgun (WGS) entry which is preliminary data.</text>
</comment>
<evidence type="ECO:0000313" key="2">
    <source>
        <dbReference type="EMBL" id="MBH8596048.1"/>
    </source>
</evidence>
<evidence type="ECO:0000313" key="3">
    <source>
        <dbReference type="Proteomes" id="UP000633619"/>
    </source>
</evidence>
<accession>A0A8I1A7V5</accession>
<keyword evidence="3" id="KW-1185">Reference proteome</keyword>
<proteinExistence type="predicted"/>
<evidence type="ECO:0000256" key="1">
    <source>
        <dbReference type="SAM" id="MobiDB-lite"/>
    </source>
</evidence>
<name>A0A8I1A7V5_THEIN</name>
<dbReference type="AlphaFoldDB" id="A0A8I1A7V5"/>